<protein>
    <submittedName>
        <fullName evidence="5">ABC transporter ATP-binding protein</fullName>
    </submittedName>
</protein>
<evidence type="ECO:0000256" key="1">
    <source>
        <dbReference type="ARBA" id="ARBA00022448"/>
    </source>
</evidence>
<dbReference type="GO" id="GO:0016887">
    <property type="term" value="F:ATP hydrolysis activity"/>
    <property type="evidence" value="ECO:0007669"/>
    <property type="project" value="InterPro"/>
</dbReference>
<gene>
    <name evidence="5" type="ORF">LPB137_06440</name>
</gene>
<keyword evidence="3 5" id="KW-0067">ATP-binding</keyword>
<name>A0A1P8KLR9_9BACT</name>
<dbReference type="OrthoDB" id="9809450at2"/>
<dbReference type="STRING" id="1850254.LPB137_06440"/>
<dbReference type="InterPro" id="IPR027417">
    <property type="entry name" value="P-loop_NTPase"/>
</dbReference>
<keyword evidence="1" id="KW-0813">Transport</keyword>
<dbReference type="Gene3D" id="3.40.50.300">
    <property type="entry name" value="P-loop containing nucleotide triphosphate hydrolases"/>
    <property type="match status" value="1"/>
</dbReference>
<dbReference type="EMBL" id="CP019070">
    <property type="protein sequence ID" value="APW65507.1"/>
    <property type="molecule type" value="Genomic_DNA"/>
</dbReference>
<evidence type="ECO:0000259" key="4">
    <source>
        <dbReference type="PROSITE" id="PS50893"/>
    </source>
</evidence>
<sequence length="220" mass="24669">MLEAKNIYLSYDDNKYIIKKGNFSIKPKEFIFIGGNSGSGKSTLLKSFYGEIPLKHGSLKIDGVEVFGIKGKRLRVLRKDIGVIFQDYKLVNEYTIEENIMIPLKINGYSNEISKDQAKKLLSHVKLSHRAGYYPNELSGGEQQRVAVARALAHNPKIIIADEPTGNLDDYSAEVVWNLLKGANEQLGITIVVVTHRVPKNLGIKFRQLSLEDGMVYEVS</sequence>
<keyword evidence="2" id="KW-0547">Nucleotide-binding</keyword>
<dbReference type="InterPro" id="IPR003439">
    <property type="entry name" value="ABC_transporter-like_ATP-bd"/>
</dbReference>
<dbReference type="PANTHER" id="PTHR24220:SF86">
    <property type="entry name" value="ABC TRANSPORTER ABCH.1"/>
    <property type="match status" value="1"/>
</dbReference>
<dbReference type="InterPro" id="IPR003593">
    <property type="entry name" value="AAA+_ATPase"/>
</dbReference>
<proteinExistence type="predicted"/>
<dbReference type="AlphaFoldDB" id="A0A1P8KLR9"/>
<dbReference type="InterPro" id="IPR017871">
    <property type="entry name" value="ABC_transporter-like_CS"/>
</dbReference>
<accession>A0A1P8KLR9</accession>
<dbReference type="InterPro" id="IPR017911">
    <property type="entry name" value="MacB-like_ATP-bd"/>
</dbReference>
<dbReference type="GO" id="GO:0005886">
    <property type="term" value="C:plasma membrane"/>
    <property type="evidence" value="ECO:0007669"/>
    <property type="project" value="TreeGrafter"/>
</dbReference>
<dbReference type="RefSeq" id="WP_076085954.1">
    <property type="nucleotide sequence ID" value="NZ_CP019070.1"/>
</dbReference>
<dbReference type="PROSITE" id="PS50893">
    <property type="entry name" value="ABC_TRANSPORTER_2"/>
    <property type="match status" value="1"/>
</dbReference>
<reference evidence="5 6" key="1">
    <citation type="submission" date="2017-01" db="EMBL/GenBank/DDBJ databases">
        <title>Genome sequencing of Arcobacter sp. LPB0137.</title>
        <authorList>
            <person name="Lee G.-W."/>
            <person name="Yi H."/>
        </authorList>
    </citation>
    <scope>NUCLEOTIDE SEQUENCE [LARGE SCALE GENOMIC DNA]</scope>
    <source>
        <strain evidence="5 6">LPB0137</strain>
    </source>
</reference>
<dbReference type="GO" id="GO:0005524">
    <property type="term" value="F:ATP binding"/>
    <property type="evidence" value="ECO:0007669"/>
    <property type="project" value="UniProtKB-KW"/>
</dbReference>
<dbReference type="Pfam" id="PF00005">
    <property type="entry name" value="ABC_tran"/>
    <property type="match status" value="1"/>
</dbReference>
<dbReference type="SUPFAM" id="SSF52540">
    <property type="entry name" value="P-loop containing nucleoside triphosphate hydrolases"/>
    <property type="match status" value="1"/>
</dbReference>
<dbReference type="PROSITE" id="PS00211">
    <property type="entry name" value="ABC_TRANSPORTER_1"/>
    <property type="match status" value="1"/>
</dbReference>
<dbReference type="KEGG" id="alp:LPB137_06440"/>
<evidence type="ECO:0000313" key="5">
    <source>
        <dbReference type="EMBL" id="APW65507.1"/>
    </source>
</evidence>
<dbReference type="CDD" id="cd03255">
    <property type="entry name" value="ABC_MJ0796_LolCDE_FtsE"/>
    <property type="match status" value="1"/>
</dbReference>
<dbReference type="InterPro" id="IPR015854">
    <property type="entry name" value="ABC_transpr_LolD-like"/>
</dbReference>
<evidence type="ECO:0000256" key="3">
    <source>
        <dbReference type="ARBA" id="ARBA00022840"/>
    </source>
</evidence>
<dbReference type="PANTHER" id="PTHR24220">
    <property type="entry name" value="IMPORT ATP-BINDING PROTEIN"/>
    <property type="match status" value="1"/>
</dbReference>
<feature type="domain" description="ABC transporter" evidence="4">
    <location>
        <begin position="2"/>
        <end position="219"/>
    </location>
</feature>
<keyword evidence="6" id="KW-1185">Reference proteome</keyword>
<dbReference type="Proteomes" id="UP000186074">
    <property type="component" value="Chromosome"/>
</dbReference>
<dbReference type="SMART" id="SM00382">
    <property type="entry name" value="AAA"/>
    <property type="match status" value="1"/>
</dbReference>
<evidence type="ECO:0000256" key="2">
    <source>
        <dbReference type="ARBA" id="ARBA00022741"/>
    </source>
</evidence>
<organism evidence="5 6">
    <name type="scientific">Poseidonibacter parvus</name>
    <dbReference type="NCBI Taxonomy" id="1850254"/>
    <lineage>
        <taxon>Bacteria</taxon>
        <taxon>Pseudomonadati</taxon>
        <taxon>Campylobacterota</taxon>
        <taxon>Epsilonproteobacteria</taxon>
        <taxon>Campylobacterales</taxon>
        <taxon>Arcobacteraceae</taxon>
        <taxon>Poseidonibacter</taxon>
    </lineage>
</organism>
<dbReference type="GO" id="GO:0022857">
    <property type="term" value="F:transmembrane transporter activity"/>
    <property type="evidence" value="ECO:0007669"/>
    <property type="project" value="TreeGrafter"/>
</dbReference>
<evidence type="ECO:0000313" key="6">
    <source>
        <dbReference type="Proteomes" id="UP000186074"/>
    </source>
</evidence>